<keyword evidence="5" id="KW-0597">Phosphoprotein</keyword>
<dbReference type="InterPro" id="IPR015132">
    <property type="entry name" value="L27_2"/>
</dbReference>
<gene>
    <name evidence="11" type="ORF">RIMI_LOCUS2487716</name>
</gene>
<keyword evidence="6" id="KW-0677">Repeat</keyword>
<evidence type="ECO:0000256" key="7">
    <source>
        <dbReference type="ARBA" id="ARBA00022949"/>
    </source>
</evidence>
<dbReference type="Pfam" id="PF00595">
    <property type="entry name" value="PDZ"/>
    <property type="match status" value="1"/>
</dbReference>
<evidence type="ECO:0000259" key="10">
    <source>
        <dbReference type="PROSITE" id="PS51022"/>
    </source>
</evidence>
<evidence type="ECO:0000256" key="5">
    <source>
        <dbReference type="ARBA" id="ARBA00022553"/>
    </source>
</evidence>
<dbReference type="CDD" id="cd06689">
    <property type="entry name" value="PDZ1_MUPP1-like"/>
    <property type="match status" value="1"/>
</dbReference>
<dbReference type="Proteomes" id="UP001176940">
    <property type="component" value="Unassembled WGS sequence"/>
</dbReference>
<dbReference type="SMART" id="SM00228">
    <property type="entry name" value="PDZ"/>
    <property type="match status" value="1"/>
</dbReference>
<dbReference type="InterPro" id="IPR036892">
    <property type="entry name" value="L27_dom_sf"/>
</dbReference>
<comment type="subcellular location">
    <subcellularLocation>
        <location evidence="1">Apical cell membrane</location>
    </subcellularLocation>
    <subcellularLocation>
        <location evidence="2">Cell junction</location>
        <location evidence="2">Tight junction</location>
    </subcellularLocation>
</comment>
<dbReference type="SUPFAM" id="SSF50156">
    <property type="entry name" value="PDZ domain-like"/>
    <property type="match status" value="2"/>
</dbReference>
<keyword evidence="7" id="KW-0965">Cell junction</keyword>
<dbReference type="SMART" id="SM00569">
    <property type="entry name" value="L27"/>
    <property type="match status" value="1"/>
</dbReference>
<dbReference type="PANTHER" id="PTHR19964:SF11">
    <property type="entry name" value="INAD-LIKE PROTEIN"/>
    <property type="match status" value="1"/>
</dbReference>
<comment type="caution">
    <text evidence="11">The sequence shown here is derived from an EMBL/GenBank/DDBJ whole genome shotgun (WGS) entry which is preliminary data.</text>
</comment>
<dbReference type="InterPro" id="IPR036034">
    <property type="entry name" value="PDZ_sf"/>
</dbReference>
<evidence type="ECO:0008006" key="13">
    <source>
        <dbReference type="Google" id="ProtNLM"/>
    </source>
</evidence>
<dbReference type="Gene3D" id="1.20.1440.360">
    <property type="match status" value="1"/>
</dbReference>
<feature type="domain" description="PDZ" evidence="9">
    <location>
        <begin position="251"/>
        <end position="291"/>
    </location>
</feature>
<protein>
    <recommendedName>
        <fullName evidence="13">InaD-like protein</fullName>
    </recommendedName>
</protein>
<dbReference type="PROSITE" id="PS50106">
    <property type="entry name" value="PDZ"/>
    <property type="match status" value="2"/>
</dbReference>
<dbReference type="SUPFAM" id="SSF101288">
    <property type="entry name" value="L27 domain"/>
    <property type="match status" value="1"/>
</dbReference>
<dbReference type="PROSITE" id="PS51022">
    <property type="entry name" value="L27"/>
    <property type="match status" value="1"/>
</dbReference>
<feature type="domain" description="PDZ" evidence="9">
    <location>
        <begin position="142"/>
        <end position="229"/>
    </location>
</feature>
<reference evidence="11" key="1">
    <citation type="submission" date="2023-07" db="EMBL/GenBank/DDBJ databases">
        <authorList>
            <person name="Stuckert A."/>
        </authorList>
    </citation>
    <scope>NUCLEOTIDE SEQUENCE</scope>
</reference>
<evidence type="ECO:0000256" key="1">
    <source>
        <dbReference type="ARBA" id="ARBA00004221"/>
    </source>
</evidence>
<proteinExistence type="predicted"/>
<evidence type="ECO:0000256" key="8">
    <source>
        <dbReference type="ARBA" id="ARBA00023136"/>
    </source>
</evidence>
<dbReference type="InterPro" id="IPR001478">
    <property type="entry name" value="PDZ"/>
</dbReference>
<name>A0ABN9KYM9_9NEOB</name>
<evidence type="ECO:0000259" key="9">
    <source>
        <dbReference type="PROSITE" id="PS50106"/>
    </source>
</evidence>
<dbReference type="Gene3D" id="2.30.42.10">
    <property type="match status" value="2"/>
</dbReference>
<keyword evidence="8" id="KW-0472">Membrane</keyword>
<dbReference type="InterPro" id="IPR051342">
    <property type="entry name" value="PDZ_scaffold"/>
</dbReference>
<dbReference type="Pfam" id="PF09045">
    <property type="entry name" value="L27_2"/>
    <property type="match status" value="1"/>
</dbReference>
<dbReference type="EMBL" id="CAUEEQ010003481">
    <property type="protein sequence ID" value="CAJ0925370.1"/>
    <property type="molecule type" value="Genomic_DNA"/>
</dbReference>
<evidence type="ECO:0000256" key="6">
    <source>
        <dbReference type="ARBA" id="ARBA00022737"/>
    </source>
</evidence>
<keyword evidence="12" id="KW-1185">Reference proteome</keyword>
<feature type="domain" description="L27" evidence="10">
    <location>
        <begin position="10"/>
        <end position="70"/>
    </location>
</feature>
<dbReference type="InterPro" id="IPR004172">
    <property type="entry name" value="L27_dom"/>
</dbReference>
<evidence type="ECO:0000313" key="12">
    <source>
        <dbReference type="Proteomes" id="UP001176940"/>
    </source>
</evidence>
<evidence type="ECO:0000256" key="4">
    <source>
        <dbReference type="ARBA" id="ARBA00022475"/>
    </source>
</evidence>
<organism evidence="11 12">
    <name type="scientific">Ranitomeya imitator</name>
    <name type="common">mimic poison frog</name>
    <dbReference type="NCBI Taxonomy" id="111125"/>
    <lineage>
        <taxon>Eukaryota</taxon>
        <taxon>Metazoa</taxon>
        <taxon>Chordata</taxon>
        <taxon>Craniata</taxon>
        <taxon>Vertebrata</taxon>
        <taxon>Euteleostomi</taxon>
        <taxon>Amphibia</taxon>
        <taxon>Batrachia</taxon>
        <taxon>Anura</taxon>
        <taxon>Neobatrachia</taxon>
        <taxon>Hyloidea</taxon>
        <taxon>Dendrobatidae</taxon>
        <taxon>Dendrobatinae</taxon>
        <taxon>Ranitomeya</taxon>
    </lineage>
</organism>
<sequence>MPEFLDTGSVSVDKQKVLQIADRLQKKLKDKGELSHHDKLCILRDTLASPLFNQILTVQQSIKQLKEQLNRMPADRSAEFDFTKKGLLVFEADSSAHLGSKSNSLSFDNFVSSRFPLGSSNSDADEFTRKIQQMAEGRQIEYIDIEKPPVGGLGFSVVVLKNPNVGDTGVFVKGVQPGSLADRDGRLKENDQILAINYTPLDRNVSHQEAISLLQQSSGHIHLIVAKQPPLLLPQTQIPQQEEQIWGHVEEIELINDGSGLGFGIVGGKVVGVIVRTILPGGLADRDGRLKGQGITSYKSEAPMSKEWPVTCAGRSGAEELCEITVFAWWLPEIRC</sequence>
<evidence type="ECO:0000256" key="3">
    <source>
        <dbReference type="ARBA" id="ARBA00022427"/>
    </source>
</evidence>
<accession>A0ABN9KYM9</accession>
<keyword evidence="3" id="KW-0796">Tight junction</keyword>
<dbReference type="PANTHER" id="PTHR19964">
    <property type="entry name" value="MULTIPLE PDZ DOMAIN PROTEIN"/>
    <property type="match status" value="1"/>
</dbReference>
<keyword evidence="4" id="KW-1003">Cell membrane</keyword>
<evidence type="ECO:0000313" key="11">
    <source>
        <dbReference type="EMBL" id="CAJ0925370.1"/>
    </source>
</evidence>
<evidence type="ECO:0000256" key="2">
    <source>
        <dbReference type="ARBA" id="ARBA00004435"/>
    </source>
</evidence>